<keyword evidence="1" id="KW-1133">Transmembrane helix</keyword>
<name>A0ABT9LYH7_9BACL</name>
<dbReference type="RefSeq" id="WP_306955111.1">
    <property type="nucleotide sequence ID" value="NZ_JAURUO010000013.1"/>
</dbReference>
<gene>
    <name evidence="2" type="ORF">J2S04_002299</name>
</gene>
<proteinExistence type="predicted"/>
<reference evidence="2 3" key="1">
    <citation type="submission" date="2023-07" db="EMBL/GenBank/DDBJ databases">
        <title>Genomic Encyclopedia of Type Strains, Phase IV (KMG-IV): sequencing the most valuable type-strain genomes for metagenomic binning, comparative biology and taxonomic classification.</title>
        <authorList>
            <person name="Goeker M."/>
        </authorList>
    </citation>
    <scope>NUCLEOTIDE SEQUENCE [LARGE SCALE GENOMIC DNA]</scope>
    <source>
        <strain evidence="2 3">DSM 25924</strain>
    </source>
</reference>
<accession>A0ABT9LYH7</accession>
<dbReference type="Proteomes" id="UP001229209">
    <property type="component" value="Unassembled WGS sequence"/>
</dbReference>
<dbReference type="SUPFAM" id="SSF58064">
    <property type="entry name" value="Influenza hemagglutinin (stalk)"/>
    <property type="match status" value="1"/>
</dbReference>
<comment type="caution">
    <text evidence="2">The sequence shown here is derived from an EMBL/GenBank/DDBJ whole genome shotgun (WGS) entry which is preliminary data.</text>
</comment>
<keyword evidence="1" id="KW-0812">Transmembrane</keyword>
<keyword evidence="1" id="KW-0472">Membrane</keyword>
<evidence type="ECO:0000313" key="3">
    <source>
        <dbReference type="Proteomes" id="UP001229209"/>
    </source>
</evidence>
<protein>
    <submittedName>
        <fullName evidence="2">Chaperonin cofactor prefoldin</fullName>
    </submittedName>
</protein>
<organism evidence="2 3">
    <name type="scientific">Alicyclobacillus tolerans</name>
    <dbReference type="NCBI Taxonomy" id="90970"/>
    <lineage>
        <taxon>Bacteria</taxon>
        <taxon>Bacillati</taxon>
        <taxon>Bacillota</taxon>
        <taxon>Bacilli</taxon>
        <taxon>Bacillales</taxon>
        <taxon>Alicyclobacillaceae</taxon>
        <taxon>Alicyclobacillus</taxon>
    </lineage>
</organism>
<keyword evidence="3" id="KW-1185">Reference proteome</keyword>
<dbReference type="Gene3D" id="3.90.20.10">
    <property type="match status" value="1"/>
</dbReference>
<feature type="transmembrane region" description="Helical" evidence="1">
    <location>
        <begin position="86"/>
        <end position="107"/>
    </location>
</feature>
<evidence type="ECO:0000313" key="2">
    <source>
        <dbReference type="EMBL" id="MDP9729326.1"/>
    </source>
</evidence>
<dbReference type="EMBL" id="JAURUO010000013">
    <property type="protein sequence ID" value="MDP9729326.1"/>
    <property type="molecule type" value="Genomic_DNA"/>
</dbReference>
<sequence>MRKDVNHVMDEKELSQQQNQLLMMPWMALSDQIKMTNQRIDDLRGELTSFKDDVNKRFDLMDKRFESIDKRFESIEEKLDKRVDRAVVIFSTIAGIMATFFVTYITMR</sequence>
<evidence type="ECO:0000256" key="1">
    <source>
        <dbReference type="SAM" id="Phobius"/>
    </source>
</evidence>